<evidence type="ECO:0000313" key="5">
    <source>
        <dbReference type="EMBL" id="MBB3065813.1"/>
    </source>
</evidence>
<gene>
    <name evidence="5" type="ORF">FHR98_002109</name>
</gene>
<evidence type="ECO:0000313" key="6">
    <source>
        <dbReference type="Proteomes" id="UP000581135"/>
    </source>
</evidence>
<dbReference type="GO" id="GO:0005886">
    <property type="term" value="C:plasma membrane"/>
    <property type="evidence" value="ECO:0007669"/>
    <property type="project" value="TreeGrafter"/>
</dbReference>
<sequence>MTEALLQARSLSRRYGAIAACDAVDLDLLPGEIHAVIGPNGAGKSTLINLLSGLLKPDSGTVKLLGRDVTRSSAPQRALLGMARTFQITSIFPHFTAQQNVALAVQARQGHSFRFWQPTVKDYPLNDEARESLRKVGLIMRADQRASSLAHGERRQLELAMALAQAPKVLLLDEPMAGMGREDSQRMIILLSRLRMTAPILLIEHDMDAVFALADRISVLAGGRVIANGTPDAIRQDSLVREAYLGAGHEEIADA</sequence>
<evidence type="ECO:0000256" key="2">
    <source>
        <dbReference type="ARBA" id="ARBA00022741"/>
    </source>
</evidence>
<dbReference type="Proteomes" id="UP000581135">
    <property type="component" value="Unassembled WGS sequence"/>
</dbReference>
<name>A0A839SXY2_9PROT</name>
<dbReference type="InterPro" id="IPR003593">
    <property type="entry name" value="AAA+_ATPase"/>
</dbReference>
<dbReference type="InterPro" id="IPR003439">
    <property type="entry name" value="ABC_transporter-like_ATP-bd"/>
</dbReference>
<dbReference type="InterPro" id="IPR051120">
    <property type="entry name" value="ABC_AA/LPS_Transport"/>
</dbReference>
<keyword evidence="1" id="KW-0813">Transport</keyword>
<keyword evidence="6" id="KW-1185">Reference proteome</keyword>
<dbReference type="Gene3D" id="3.40.50.300">
    <property type="entry name" value="P-loop containing nucleotide triphosphate hydrolases"/>
    <property type="match status" value="1"/>
</dbReference>
<dbReference type="CDD" id="cd03219">
    <property type="entry name" value="ABC_Mj1267_LivG_branched"/>
    <property type="match status" value="1"/>
</dbReference>
<organism evidence="5 6">
    <name type="scientific">Limibacillus halophilus</name>
    <dbReference type="NCBI Taxonomy" id="1579333"/>
    <lineage>
        <taxon>Bacteria</taxon>
        <taxon>Pseudomonadati</taxon>
        <taxon>Pseudomonadota</taxon>
        <taxon>Alphaproteobacteria</taxon>
        <taxon>Rhodospirillales</taxon>
        <taxon>Rhodovibrionaceae</taxon>
        <taxon>Limibacillus</taxon>
    </lineage>
</organism>
<keyword evidence="3 5" id="KW-0067">ATP-binding</keyword>
<proteinExistence type="predicted"/>
<dbReference type="InterPro" id="IPR027417">
    <property type="entry name" value="P-loop_NTPase"/>
</dbReference>
<dbReference type="RefSeq" id="WP_183416635.1">
    <property type="nucleotide sequence ID" value="NZ_JACHXA010000005.1"/>
</dbReference>
<reference evidence="5 6" key="1">
    <citation type="submission" date="2020-08" db="EMBL/GenBank/DDBJ databases">
        <title>Genomic Encyclopedia of Type Strains, Phase III (KMG-III): the genomes of soil and plant-associated and newly described type strains.</title>
        <authorList>
            <person name="Whitman W."/>
        </authorList>
    </citation>
    <scope>NUCLEOTIDE SEQUENCE [LARGE SCALE GENOMIC DNA]</scope>
    <source>
        <strain evidence="5 6">CECT 8803</strain>
    </source>
</reference>
<dbReference type="SMART" id="SM00382">
    <property type="entry name" value="AAA"/>
    <property type="match status" value="1"/>
</dbReference>
<evidence type="ECO:0000256" key="1">
    <source>
        <dbReference type="ARBA" id="ARBA00022448"/>
    </source>
</evidence>
<dbReference type="SUPFAM" id="SSF52540">
    <property type="entry name" value="P-loop containing nucleoside triphosphate hydrolases"/>
    <property type="match status" value="1"/>
</dbReference>
<dbReference type="EMBL" id="JACHXA010000005">
    <property type="protein sequence ID" value="MBB3065813.1"/>
    <property type="molecule type" value="Genomic_DNA"/>
</dbReference>
<accession>A0A839SXY2</accession>
<dbReference type="PROSITE" id="PS50893">
    <property type="entry name" value="ABC_TRANSPORTER_2"/>
    <property type="match status" value="1"/>
</dbReference>
<dbReference type="GO" id="GO:0016887">
    <property type="term" value="F:ATP hydrolysis activity"/>
    <property type="evidence" value="ECO:0007669"/>
    <property type="project" value="InterPro"/>
</dbReference>
<dbReference type="GO" id="GO:0005524">
    <property type="term" value="F:ATP binding"/>
    <property type="evidence" value="ECO:0007669"/>
    <property type="project" value="UniProtKB-KW"/>
</dbReference>
<dbReference type="AlphaFoldDB" id="A0A839SXY2"/>
<dbReference type="Pfam" id="PF00005">
    <property type="entry name" value="ABC_tran"/>
    <property type="match status" value="1"/>
</dbReference>
<evidence type="ECO:0000256" key="3">
    <source>
        <dbReference type="ARBA" id="ARBA00022840"/>
    </source>
</evidence>
<feature type="domain" description="ABC transporter" evidence="4">
    <location>
        <begin position="6"/>
        <end position="247"/>
    </location>
</feature>
<protein>
    <submittedName>
        <fullName evidence="5">Branched-chain amino acid transport system ATP-binding protein</fullName>
    </submittedName>
</protein>
<dbReference type="PANTHER" id="PTHR45772:SF2">
    <property type="entry name" value="ABC TRANSPORTER ATP-BINDING PROTEIN"/>
    <property type="match status" value="1"/>
</dbReference>
<dbReference type="PANTHER" id="PTHR45772">
    <property type="entry name" value="CONSERVED COMPONENT OF ABC TRANSPORTER FOR NATURAL AMINO ACIDS-RELATED"/>
    <property type="match status" value="1"/>
</dbReference>
<comment type="caution">
    <text evidence="5">The sequence shown here is derived from an EMBL/GenBank/DDBJ whole genome shotgun (WGS) entry which is preliminary data.</text>
</comment>
<dbReference type="Pfam" id="PF12399">
    <property type="entry name" value="BCA_ABC_TP_C"/>
    <property type="match status" value="1"/>
</dbReference>
<keyword evidence="2" id="KW-0547">Nucleotide-binding</keyword>
<evidence type="ECO:0000259" key="4">
    <source>
        <dbReference type="PROSITE" id="PS50893"/>
    </source>
</evidence>
<dbReference type="InterPro" id="IPR032823">
    <property type="entry name" value="BCA_ABC_TP_C"/>
</dbReference>